<accession>A0A9X3Y9S6</accession>
<dbReference type="Proteomes" id="UP001357437">
    <property type="component" value="Unassembled WGS sequence"/>
</dbReference>
<name>A0A9X3Y9S6_9ENTR</name>
<evidence type="ECO:0000313" key="4">
    <source>
        <dbReference type="Proteomes" id="UP001149314"/>
    </source>
</evidence>
<comment type="caution">
    <text evidence="2">The sequence shown here is derived from an EMBL/GenBank/DDBJ whole genome shotgun (WGS) entry which is preliminary data.</text>
</comment>
<evidence type="ECO:0000256" key="1">
    <source>
        <dbReference type="SAM" id="MobiDB-lite"/>
    </source>
</evidence>
<keyword evidence="5" id="KW-1185">Reference proteome</keyword>
<feature type="compositionally biased region" description="Basic and acidic residues" evidence="1">
    <location>
        <begin position="7"/>
        <end position="19"/>
    </location>
</feature>
<gene>
    <name evidence="2" type="ORF">OEZ79_08410</name>
    <name evidence="3" type="ORF">VOF76_17015</name>
</gene>
<dbReference type="RefSeq" id="WP_166183168.1">
    <property type="nucleotide sequence ID" value="NZ_CP060824.1"/>
</dbReference>
<evidence type="ECO:0000313" key="5">
    <source>
        <dbReference type="Proteomes" id="UP001357437"/>
    </source>
</evidence>
<dbReference type="EMBL" id="JAYMCU010000032">
    <property type="protein sequence ID" value="MEC3937871.1"/>
    <property type="molecule type" value="Genomic_DNA"/>
</dbReference>
<dbReference type="Proteomes" id="UP001149314">
    <property type="component" value="Unassembled WGS sequence"/>
</dbReference>
<dbReference type="AlphaFoldDB" id="A0A9X3Y9S6"/>
<proteinExistence type="predicted"/>
<sequence>MTKARRKYQEKEERRHPAEPEGLVVTASKNRAFAERLIGVIRLALITSGVKHGRR</sequence>
<evidence type="ECO:0000313" key="2">
    <source>
        <dbReference type="EMBL" id="MDC6638256.1"/>
    </source>
</evidence>
<feature type="region of interest" description="Disordered" evidence="1">
    <location>
        <begin position="1"/>
        <end position="21"/>
    </location>
</feature>
<evidence type="ECO:0000313" key="3">
    <source>
        <dbReference type="EMBL" id="MEC3937871.1"/>
    </source>
</evidence>
<organism evidence="2 4">
    <name type="scientific">Leclercia adecarboxylata</name>
    <dbReference type="NCBI Taxonomy" id="83655"/>
    <lineage>
        <taxon>Bacteria</taxon>
        <taxon>Pseudomonadati</taxon>
        <taxon>Pseudomonadota</taxon>
        <taxon>Gammaproteobacteria</taxon>
        <taxon>Enterobacterales</taxon>
        <taxon>Enterobacteriaceae</taxon>
        <taxon>Leclercia</taxon>
    </lineage>
</organism>
<protein>
    <submittedName>
        <fullName evidence="2">Uncharacterized protein</fullName>
    </submittedName>
</protein>
<dbReference type="EMBL" id="JAOURS010000006">
    <property type="protein sequence ID" value="MDC6638256.1"/>
    <property type="molecule type" value="Genomic_DNA"/>
</dbReference>
<reference evidence="2" key="1">
    <citation type="journal article" date="2023" name="Genes Genomics">
        <title>Genomic insights of Leclercia adecarboxylata strains linked to an outbreak in public hospitals in Mexico.</title>
        <authorList>
            <person name="Barrios-Villa E."/>
            <person name="Pacheco-Flores B."/>
            <person name="Lozano-Zarain P."/>
            <person name="Del Campo-Ortega R."/>
            <person name="de Jesus Ascencio-Montiel I."/>
            <person name="Gonzalez-Leon M."/>
            <person name="Camorlinga-Ponce M."/>
            <person name="Gaytan Cervantes F.J."/>
            <person name="Gonzalez Torres C."/>
            <person name="Aguilar E."/>
            <person name="Gonzalez Ibarra J."/>
            <person name="Torres Lopez F.J."/>
            <person name="Rosas-Vargas H."/>
            <person name="Gonzalez-Bonilla C.R."/>
            <person name="Del Carmen Rocha-Gracia R."/>
        </authorList>
    </citation>
    <scope>NUCLEOTIDE SEQUENCE</scope>
    <source>
        <strain evidence="2">Lac40</strain>
    </source>
</reference>
<reference evidence="3 5" key="2">
    <citation type="submission" date="2024-01" db="EMBL/GenBank/DDBJ databases">
        <title>Comparative Genomics of Leclercia adecarboxylata Strains Isolated from Several Sources.</title>
        <authorList>
            <person name="Yescas-Zazueta V."/>
            <person name="Balbuena-Alonso M.G."/>
            <person name="Valencia D."/>
            <person name="Mendez-Pfeiffer P.A."/>
            <person name="Ballesteros-Monrreal M.G."/>
            <person name="Rocha-Gracia R.D.C."/>
            <person name="Barrios-Villa E."/>
        </authorList>
    </citation>
    <scope>NUCLEOTIDE SEQUENCE [LARGE SCALE GENOMIC DNA]</scope>
    <source>
        <strain evidence="3 5">33MEM</strain>
    </source>
</reference>